<evidence type="ECO:0000313" key="10">
    <source>
        <dbReference type="EMBL" id="CAB3376962.1"/>
    </source>
</evidence>
<dbReference type="InterPro" id="IPR033116">
    <property type="entry name" value="TRYPSIN_SER"/>
</dbReference>
<dbReference type="PROSITE" id="PS50240">
    <property type="entry name" value="TRYPSIN_DOM"/>
    <property type="match status" value="1"/>
</dbReference>
<dbReference type="GO" id="GO:0004252">
    <property type="term" value="F:serine-type endopeptidase activity"/>
    <property type="evidence" value="ECO:0007669"/>
    <property type="project" value="InterPro"/>
</dbReference>
<dbReference type="GO" id="GO:0006508">
    <property type="term" value="P:proteolysis"/>
    <property type="evidence" value="ECO:0007669"/>
    <property type="project" value="UniProtKB-KW"/>
</dbReference>
<evidence type="ECO:0000256" key="6">
    <source>
        <dbReference type="ARBA" id="ARBA00024195"/>
    </source>
</evidence>
<organism evidence="10 11">
    <name type="scientific">Cloeon dipterum</name>
    <dbReference type="NCBI Taxonomy" id="197152"/>
    <lineage>
        <taxon>Eukaryota</taxon>
        <taxon>Metazoa</taxon>
        <taxon>Ecdysozoa</taxon>
        <taxon>Arthropoda</taxon>
        <taxon>Hexapoda</taxon>
        <taxon>Insecta</taxon>
        <taxon>Pterygota</taxon>
        <taxon>Palaeoptera</taxon>
        <taxon>Ephemeroptera</taxon>
        <taxon>Pisciforma</taxon>
        <taxon>Baetidae</taxon>
        <taxon>Cloeon</taxon>
    </lineage>
</organism>
<evidence type="ECO:0000256" key="1">
    <source>
        <dbReference type="ARBA" id="ARBA00004613"/>
    </source>
</evidence>
<dbReference type="InterPro" id="IPR043504">
    <property type="entry name" value="Peptidase_S1_PA_chymotrypsin"/>
</dbReference>
<dbReference type="InterPro" id="IPR001314">
    <property type="entry name" value="Peptidase_S1A"/>
</dbReference>
<evidence type="ECO:0000256" key="4">
    <source>
        <dbReference type="ARBA" id="ARBA00023157"/>
    </source>
</evidence>
<dbReference type="CDD" id="cd00190">
    <property type="entry name" value="Tryp_SPc"/>
    <property type="match status" value="1"/>
</dbReference>
<keyword evidence="3 8" id="KW-0732">Signal</keyword>
<dbReference type="FunFam" id="2.40.10.10:FF:000068">
    <property type="entry name" value="transmembrane protease serine 2"/>
    <property type="match status" value="1"/>
</dbReference>
<keyword evidence="7" id="KW-0645">Protease</keyword>
<keyword evidence="5" id="KW-0325">Glycoprotein</keyword>
<dbReference type="AlphaFoldDB" id="A0A8S1D1N2"/>
<evidence type="ECO:0000259" key="9">
    <source>
        <dbReference type="PROSITE" id="PS50240"/>
    </source>
</evidence>
<proteinExistence type="inferred from homology"/>
<evidence type="ECO:0000256" key="7">
    <source>
        <dbReference type="RuleBase" id="RU363034"/>
    </source>
</evidence>
<protein>
    <recommendedName>
        <fullName evidence="9">Peptidase S1 domain-containing protein</fullName>
    </recommendedName>
</protein>
<sequence length="581" mass="66856">MDFRYLFDILLCLVVSLAQCNNIRAPFFNTGENLSFHECGVRDENTNHASWHAVLQSRNVNCNGIVISRRTILARQCSLRKRDVQNMIALVCPERNARGDCILKSVTIEDMIEIKVADQTGGSRDKISLQLFISKLMPENIRPICLFNRGQEMDLANLVDSPYFKETRNTEYTHHRYISDWWDELEPRKIVPHDICFKNQSSEWEQLFGNLRPQSQRFLCVDDPDLHEEGILVNFHKGRYFLRGLSVFSMNESVENSLYLDILPQINWIGQHAKGISVLPAIPPSKPCRGFKNPNNLSFRHCGRKPKIRQKRDYDDSYEEEYGVGLHLYSGYKARREHPWHACVENTETAEICGGTLISRRTVLTAAHCIYGRRANHLRVSVGMYDKTRRNDSTVQKRRPSQLICHPSYKDGQLKHDVGLMIFKNSFILNKNVHLICLWNEDSSLSLVAKRLGVVVGFGLNENNDLPKKLQEAQLPIRSHGECYRQHRKFFAKYLYPGDNFCAGYSNGTTTCKGDSGGSLAVQKYGRWFIRGIVSFGITKKVTVDDKQESFCMPNRYSLFVDVASYMDWIVENTPDVSFKN</sequence>
<reference evidence="10 11" key="1">
    <citation type="submission" date="2020-04" db="EMBL/GenBank/DDBJ databases">
        <authorList>
            <person name="Alioto T."/>
            <person name="Alioto T."/>
            <person name="Gomez Garrido J."/>
        </authorList>
    </citation>
    <scope>NUCLEOTIDE SEQUENCE [LARGE SCALE GENOMIC DNA]</scope>
</reference>
<name>A0A8S1D1N2_9INSE</name>
<dbReference type="SUPFAM" id="SSF50494">
    <property type="entry name" value="Trypsin-like serine proteases"/>
    <property type="match status" value="1"/>
</dbReference>
<evidence type="ECO:0000256" key="3">
    <source>
        <dbReference type="ARBA" id="ARBA00022729"/>
    </source>
</evidence>
<keyword evidence="4" id="KW-1015">Disulfide bond</keyword>
<dbReference type="Proteomes" id="UP000494165">
    <property type="component" value="Unassembled WGS sequence"/>
</dbReference>
<dbReference type="PROSITE" id="PS00135">
    <property type="entry name" value="TRYPSIN_SER"/>
    <property type="match status" value="1"/>
</dbReference>
<dbReference type="PROSITE" id="PS00134">
    <property type="entry name" value="TRYPSIN_HIS"/>
    <property type="match status" value="1"/>
</dbReference>
<feature type="domain" description="Peptidase S1" evidence="9">
    <location>
        <begin position="328"/>
        <end position="575"/>
    </location>
</feature>
<dbReference type="Gene3D" id="2.40.10.10">
    <property type="entry name" value="Trypsin-like serine proteases"/>
    <property type="match status" value="1"/>
</dbReference>
<dbReference type="InterPro" id="IPR009003">
    <property type="entry name" value="Peptidase_S1_PA"/>
</dbReference>
<dbReference type="InterPro" id="IPR051487">
    <property type="entry name" value="Ser/Thr_Proteases_Immune/Dev"/>
</dbReference>
<comment type="similarity">
    <text evidence="6">Belongs to the peptidase S1 family. CLIP subfamily.</text>
</comment>
<dbReference type="InterPro" id="IPR001254">
    <property type="entry name" value="Trypsin_dom"/>
</dbReference>
<dbReference type="SMART" id="SM00020">
    <property type="entry name" value="Tryp_SPc"/>
    <property type="match status" value="1"/>
</dbReference>
<dbReference type="Pfam" id="PF00089">
    <property type="entry name" value="Trypsin"/>
    <property type="match status" value="1"/>
</dbReference>
<accession>A0A8S1D1N2</accession>
<evidence type="ECO:0000256" key="5">
    <source>
        <dbReference type="ARBA" id="ARBA00023180"/>
    </source>
</evidence>
<keyword evidence="2" id="KW-0964">Secreted</keyword>
<evidence type="ECO:0000313" key="11">
    <source>
        <dbReference type="Proteomes" id="UP000494165"/>
    </source>
</evidence>
<dbReference type="FunFam" id="2.40.10.10:FF:000054">
    <property type="entry name" value="Complement C1r subcomponent"/>
    <property type="match status" value="1"/>
</dbReference>
<comment type="subcellular location">
    <subcellularLocation>
        <location evidence="1">Secreted</location>
    </subcellularLocation>
</comment>
<dbReference type="PRINTS" id="PR00722">
    <property type="entry name" value="CHYMOTRYPSIN"/>
</dbReference>
<dbReference type="OrthoDB" id="6147874at2759"/>
<feature type="chain" id="PRO_5035935465" description="Peptidase S1 domain-containing protein" evidence="8">
    <location>
        <begin position="21"/>
        <end position="581"/>
    </location>
</feature>
<dbReference type="PANTHER" id="PTHR24256">
    <property type="entry name" value="TRYPTASE-RELATED"/>
    <property type="match status" value="1"/>
</dbReference>
<keyword evidence="11" id="KW-1185">Reference proteome</keyword>
<dbReference type="InterPro" id="IPR018114">
    <property type="entry name" value="TRYPSIN_HIS"/>
</dbReference>
<dbReference type="GO" id="GO:0005576">
    <property type="term" value="C:extracellular region"/>
    <property type="evidence" value="ECO:0007669"/>
    <property type="project" value="UniProtKB-SubCell"/>
</dbReference>
<evidence type="ECO:0000256" key="2">
    <source>
        <dbReference type="ARBA" id="ARBA00022525"/>
    </source>
</evidence>
<keyword evidence="7" id="KW-0378">Hydrolase</keyword>
<evidence type="ECO:0000256" key="8">
    <source>
        <dbReference type="SAM" id="SignalP"/>
    </source>
</evidence>
<feature type="signal peptide" evidence="8">
    <location>
        <begin position="1"/>
        <end position="20"/>
    </location>
</feature>
<comment type="caution">
    <text evidence="10">The sequence shown here is derived from an EMBL/GenBank/DDBJ whole genome shotgun (WGS) entry which is preliminary data.</text>
</comment>
<keyword evidence="7" id="KW-0720">Serine protease</keyword>
<gene>
    <name evidence="10" type="ORF">CLODIP_2_CD10070</name>
</gene>
<dbReference type="EMBL" id="CADEPI010000137">
    <property type="protein sequence ID" value="CAB3376962.1"/>
    <property type="molecule type" value="Genomic_DNA"/>
</dbReference>